<feature type="transmembrane region" description="Helical" evidence="1">
    <location>
        <begin position="266"/>
        <end position="287"/>
    </location>
</feature>
<reference evidence="3" key="1">
    <citation type="journal article" date="2016" name="Genome Announc.">
        <title>Draft genome sequences of fungus Aspergillus calidoustus.</title>
        <authorList>
            <person name="Horn F."/>
            <person name="Linde J."/>
            <person name="Mattern D.J."/>
            <person name="Walther G."/>
            <person name="Guthke R."/>
            <person name="Scherlach K."/>
            <person name="Martin K."/>
            <person name="Brakhage A.A."/>
            <person name="Petzke L."/>
            <person name="Valiante V."/>
        </authorList>
    </citation>
    <scope>NUCLEOTIDE SEQUENCE [LARGE SCALE GENOMIC DNA]</scope>
    <source>
        <strain evidence="3">SF006504</strain>
    </source>
</reference>
<gene>
    <name evidence="2" type="ORF">ASPCAL09668</name>
</gene>
<dbReference type="Proteomes" id="UP000054771">
    <property type="component" value="Unassembled WGS sequence"/>
</dbReference>
<dbReference type="AlphaFoldDB" id="A0A0U5G438"/>
<sequence length="346" mass="37099">MDPDLARQGCQNYALSPLRIALDLLVCLLVVGSFIPQIIRIALTDRSSDAGISGWYMVLLTLSATSHLATVLGTLFTKGPMVCVREGYLRGWQAFSALGMVVQSILHWACALGLLAVYLHFRHGRGNGSAGYVLVQDDDPHPHYPIGIDPGPDTPLLERLIAGDQQQTVLSSPAMYGSGSGTSSPSNRVILAVVITHAVITLPFPIYIFLAKLPLAFSDDITPLLAAQVYYIVLAFAGFFTSVTAVIPQIHLMVSRSRSGLDLGNLSVLGTGLQCLALFALGASQWVKFAVFDPTHGNSAGPGDWFWTWFRYSGASPVGYLILGLGQLVVFCVALGIGGGRETLHW</sequence>
<keyword evidence="1" id="KW-0472">Membrane</keyword>
<keyword evidence="1" id="KW-0812">Transmembrane</keyword>
<feature type="transmembrane region" description="Helical" evidence="1">
    <location>
        <begin position="20"/>
        <end position="43"/>
    </location>
</feature>
<name>A0A0U5G438_ASPCI</name>
<organism evidence="2 3">
    <name type="scientific">Aspergillus calidoustus</name>
    <dbReference type="NCBI Taxonomy" id="454130"/>
    <lineage>
        <taxon>Eukaryota</taxon>
        <taxon>Fungi</taxon>
        <taxon>Dikarya</taxon>
        <taxon>Ascomycota</taxon>
        <taxon>Pezizomycotina</taxon>
        <taxon>Eurotiomycetes</taxon>
        <taxon>Eurotiomycetidae</taxon>
        <taxon>Eurotiales</taxon>
        <taxon>Aspergillaceae</taxon>
        <taxon>Aspergillus</taxon>
        <taxon>Aspergillus subgen. Nidulantes</taxon>
    </lineage>
</organism>
<protein>
    <submittedName>
        <fullName evidence="2">Uncharacterized protein</fullName>
    </submittedName>
</protein>
<feature type="transmembrane region" description="Helical" evidence="1">
    <location>
        <begin position="189"/>
        <end position="210"/>
    </location>
</feature>
<feature type="transmembrane region" description="Helical" evidence="1">
    <location>
        <begin position="318"/>
        <end position="338"/>
    </location>
</feature>
<proteinExistence type="predicted"/>
<dbReference type="EMBL" id="CDMC01000008">
    <property type="protein sequence ID" value="CEL06491.1"/>
    <property type="molecule type" value="Genomic_DNA"/>
</dbReference>
<accession>A0A0U5G438</accession>
<keyword evidence="1" id="KW-1133">Transmembrane helix</keyword>
<evidence type="ECO:0000313" key="3">
    <source>
        <dbReference type="Proteomes" id="UP000054771"/>
    </source>
</evidence>
<keyword evidence="3" id="KW-1185">Reference proteome</keyword>
<evidence type="ECO:0000256" key="1">
    <source>
        <dbReference type="SAM" id="Phobius"/>
    </source>
</evidence>
<evidence type="ECO:0000313" key="2">
    <source>
        <dbReference type="EMBL" id="CEL06491.1"/>
    </source>
</evidence>
<feature type="transmembrane region" description="Helical" evidence="1">
    <location>
        <begin position="97"/>
        <end position="119"/>
    </location>
</feature>
<feature type="transmembrane region" description="Helical" evidence="1">
    <location>
        <begin position="55"/>
        <end position="77"/>
    </location>
</feature>
<feature type="transmembrane region" description="Helical" evidence="1">
    <location>
        <begin position="230"/>
        <end position="254"/>
    </location>
</feature>